<keyword evidence="2" id="KW-1185">Reference proteome</keyword>
<evidence type="ECO:0000313" key="1">
    <source>
        <dbReference type="EMBL" id="KAJ8511716.1"/>
    </source>
</evidence>
<evidence type="ECO:0000313" key="2">
    <source>
        <dbReference type="Proteomes" id="UP001222027"/>
    </source>
</evidence>
<dbReference type="AlphaFoldDB" id="A0AAV8RX61"/>
<sequence length="66" mass="7553">MELRELDPYPYHSISLPLFVQRDHATVNGASLSLSRGIYFHLLYVGSPPLKASRFARFPSPRPRLL</sequence>
<accession>A0AAV8RX61</accession>
<comment type="caution">
    <text evidence="1">The sequence shown here is derived from an EMBL/GenBank/DDBJ whole genome shotgun (WGS) entry which is preliminary data.</text>
</comment>
<gene>
    <name evidence="1" type="ORF">OPV22_002150</name>
</gene>
<dbReference type="Proteomes" id="UP001222027">
    <property type="component" value="Unassembled WGS sequence"/>
</dbReference>
<name>A0AAV8RX61_ENSVE</name>
<reference evidence="1 2" key="1">
    <citation type="submission" date="2022-12" db="EMBL/GenBank/DDBJ databases">
        <title>Chromosome-scale assembly of the Ensete ventricosum genome.</title>
        <authorList>
            <person name="Dussert Y."/>
            <person name="Stocks J."/>
            <person name="Wendawek A."/>
            <person name="Woldeyes F."/>
            <person name="Nichols R.A."/>
            <person name="Borrell J.S."/>
        </authorList>
    </citation>
    <scope>NUCLEOTIDE SEQUENCE [LARGE SCALE GENOMIC DNA]</scope>
    <source>
        <strain evidence="2">cv. Maze</strain>
        <tissue evidence="1">Seeds</tissue>
    </source>
</reference>
<dbReference type="EMBL" id="JAQQAF010000001">
    <property type="protein sequence ID" value="KAJ8511716.1"/>
    <property type="molecule type" value="Genomic_DNA"/>
</dbReference>
<proteinExistence type="predicted"/>
<organism evidence="1 2">
    <name type="scientific">Ensete ventricosum</name>
    <name type="common">Abyssinian banana</name>
    <name type="synonym">Musa ensete</name>
    <dbReference type="NCBI Taxonomy" id="4639"/>
    <lineage>
        <taxon>Eukaryota</taxon>
        <taxon>Viridiplantae</taxon>
        <taxon>Streptophyta</taxon>
        <taxon>Embryophyta</taxon>
        <taxon>Tracheophyta</taxon>
        <taxon>Spermatophyta</taxon>
        <taxon>Magnoliopsida</taxon>
        <taxon>Liliopsida</taxon>
        <taxon>Zingiberales</taxon>
        <taxon>Musaceae</taxon>
        <taxon>Ensete</taxon>
    </lineage>
</organism>
<protein>
    <submittedName>
        <fullName evidence="1">Uncharacterized protein</fullName>
    </submittedName>
</protein>